<comment type="similarity">
    <text evidence="1">Belongs to the peptidase C48 family.</text>
</comment>
<evidence type="ECO:0000313" key="9">
    <source>
        <dbReference type="RefSeq" id="XP_028998344.1"/>
    </source>
</evidence>
<evidence type="ECO:0000259" key="7">
    <source>
        <dbReference type="PROSITE" id="PS50600"/>
    </source>
</evidence>
<feature type="region of interest" description="Disordered" evidence="6">
    <location>
        <begin position="302"/>
        <end position="360"/>
    </location>
</feature>
<feature type="compositionally biased region" description="Low complexity" evidence="6">
    <location>
        <begin position="244"/>
        <end position="255"/>
    </location>
</feature>
<gene>
    <name evidence="9 10" type="primary">senp7b</name>
</gene>
<proteinExistence type="inferred from homology"/>
<feature type="region of interest" description="Disordered" evidence="6">
    <location>
        <begin position="1"/>
        <end position="263"/>
    </location>
</feature>
<reference evidence="9 10" key="1">
    <citation type="submission" date="2025-04" db="UniProtKB">
        <authorList>
            <consortium name="RefSeq"/>
        </authorList>
    </citation>
    <scope>IDENTIFICATION</scope>
</reference>
<dbReference type="GO" id="GO:0005634">
    <property type="term" value="C:nucleus"/>
    <property type="evidence" value="ECO:0007669"/>
    <property type="project" value="TreeGrafter"/>
</dbReference>
<sequence>MASPFKIPKKKHPAGSDSTEMKMHSPLSRLQDSAPQSKMGFGDSSRVGGGGEGRMHAGNKLSSTKDKQSTPCKPLFRDVVKTLLGLNSPNTGGSSTTNQPSPGRSIHQSHTGRRSSSDCLSKGWRPKRASDRLLQPEGASDDLCPPHKKIELNGSSSSTKSISVLSVDSLADLRGEKPVGSVSLSPLRVGMWSRGRSNAEAKSDCSESPQKKNLYLSSSDQSSEDDFVSVRGTTNKSPAGNPLPRRSSSSPSASSVKPQTKHTLDRTLWLSACNNLTEDLREKERQRWKDFRDRKMSNRSAVLGLRLKKSRPSQTEPIVLSSEEEEEDSGRGAKRTSQIPSSRVEDSCPGNSKTLQAGGGVHEPPSFLQLEFTSFHAGLAHMTANGNVMVSEHAIIIPLKGAEDAEDAEVTVVASQVRGYGLWDGGVARGGSLLAAWEGPAPSLLFLWVSDAQANLLHKELCSIQTGMSASGPCSCLLLVLKEQLPELQAALLASVLDMDGYQIGRATSTGPTSPIDWTDGLLLFHSCPPPLDQHLLKLLGHTAEQSSLVRSSCRMSGLQQRCSRLIQYPAPPCKGRITVTKEDLACLNSGQFLNDVIIDFYLKYLILEGVRGSVAERSHVFSSFFYKQLSRRRAAGEDGSPSVPDRYTRHQRVKTWTRNVDIFSKDFLFVPVNQEAHWFLVVVCFPGLEDVQYKEFQRHPGGSQQEAGKTSTFSLRSQQLPQCTQQGCQRDSVLQRPCILVMDSLKMSYHENVCRLLRDYLQVEWAVRRGTPRLITPDNMRISKCRVPLQDNSSDCGLYLLQYAESFLQNPIVHFDLPLSLDAWFPRQHVRQKREEIRSLIMRMHQSQRHEQS</sequence>
<dbReference type="RefSeq" id="XP_040925630.1">
    <property type="nucleotide sequence ID" value="XM_041069696.2"/>
</dbReference>
<evidence type="ECO:0000256" key="1">
    <source>
        <dbReference type="ARBA" id="ARBA00005234"/>
    </source>
</evidence>
<evidence type="ECO:0000256" key="5">
    <source>
        <dbReference type="ARBA" id="ARBA00022801"/>
    </source>
</evidence>
<evidence type="ECO:0000313" key="10">
    <source>
        <dbReference type="RefSeq" id="XP_040925630.1"/>
    </source>
</evidence>
<dbReference type="KEGG" id="bspl:114851017"/>
<dbReference type="Proteomes" id="UP000515150">
    <property type="component" value="Chromosome 2"/>
</dbReference>
<dbReference type="Gene3D" id="1.10.418.20">
    <property type="match status" value="1"/>
</dbReference>
<dbReference type="Pfam" id="PF02902">
    <property type="entry name" value="Peptidase_C48"/>
    <property type="match status" value="1"/>
</dbReference>
<dbReference type="GeneID" id="114851017"/>
<keyword evidence="3 9" id="KW-0645">Protease</keyword>
<feature type="compositionally biased region" description="Polar residues" evidence="6">
    <location>
        <begin position="85"/>
        <end position="109"/>
    </location>
</feature>
<dbReference type="InterPro" id="IPR038765">
    <property type="entry name" value="Papain-like_cys_pep_sf"/>
</dbReference>
<accession>A0A6P7LWN1</accession>
<dbReference type="GO" id="GO:0070139">
    <property type="term" value="F:SUMO-specific endopeptidase activity"/>
    <property type="evidence" value="ECO:0007669"/>
    <property type="project" value="TreeGrafter"/>
</dbReference>
<keyword evidence="8" id="KW-1185">Reference proteome</keyword>
<protein>
    <submittedName>
        <fullName evidence="9 10">Sentrin-specific protease 7b</fullName>
    </submittedName>
</protein>
<keyword evidence="4" id="KW-0833">Ubl conjugation pathway</keyword>
<dbReference type="GO" id="GO:0005737">
    <property type="term" value="C:cytoplasm"/>
    <property type="evidence" value="ECO:0007669"/>
    <property type="project" value="TreeGrafter"/>
</dbReference>
<evidence type="ECO:0000313" key="8">
    <source>
        <dbReference type="Proteomes" id="UP000515150"/>
    </source>
</evidence>
<dbReference type="PANTHER" id="PTHR46896">
    <property type="entry name" value="SENTRIN-SPECIFIC PROTEASE"/>
    <property type="match status" value="1"/>
</dbReference>
<dbReference type="SUPFAM" id="SSF54001">
    <property type="entry name" value="Cysteine proteinases"/>
    <property type="match status" value="1"/>
</dbReference>
<dbReference type="FunFam" id="1.10.418.20:FF:000004">
    <property type="entry name" value="sentrin-specific protease 7 isoform X1"/>
    <property type="match status" value="1"/>
</dbReference>
<dbReference type="InterPro" id="IPR003653">
    <property type="entry name" value="Peptidase_C48_C"/>
</dbReference>
<dbReference type="GO" id="GO:0016926">
    <property type="term" value="P:protein desumoylation"/>
    <property type="evidence" value="ECO:0007669"/>
    <property type="project" value="TreeGrafter"/>
</dbReference>
<feature type="domain" description="Ubiquitin-like protease family profile" evidence="7">
    <location>
        <begin position="578"/>
        <end position="808"/>
    </location>
</feature>
<dbReference type="GO" id="GO:0006508">
    <property type="term" value="P:proteolysis"/>
    <property type="evidence" value="ECO:0007669"/>
    <property type="project" value="UniProtKB-KW"/>
</dbReference>
<evidence type="ECO:0000256" key="3">
    <source>
        <dbReference type="ARBA" id="ARBA00022670"/>
    </source>
</evidence>
<dbReference type="PROSITE" id="PS50600">
    <property type="entry name" value="ULP_PROTEASE"/>
    <property type="match status" value="1"/>
</dbReference>
<dbReference type="CTD" id="100006377"/>
<dbReference type="RefSeq" id="XP_028998344.1">
    <property type="nucleotide sequence ID" value="XM_029142511.3"/>
</dbReference>
<dbReference type="PANTHER" id="PTHR46896:SF2">
    <property type="entry name" value="SENTRIN-SPECIFIC PROTEASE 7"/>
    <property type="match status" value="1"/>
</dbReference>
<name>A0A6P7LWN1_BETSP</name>
<dbReference type="InterPro" id="IPR051947">
    <property type="entry name" value="Sentrin-specific_protease"/>
</dbReference>
<evidence type="ECO:0000256" key="6">
    <source>
        <dbReference type="SAM" id="MobiDB-lite"/>
    </source>
</evidence>
<organism evidence="8 9">
    <name type="scientific">Betta splendens</name>
    <name type="common">Siamese fighting fish</name>
    <dbReference type="NCBI Taxonomy" id="158456"/>
    <lineage>
        <taxon>Eukaryota</taxon>
        <taxon>Metazoa</taxon>
        <taxon>Chordata</taxon>
        <taxon>Craniata</taxon>
        <taxon>Vertebrata</taxon>
        <taxon>Euteleostomi</taxon>
        <taxon>Actinopterygii</taxon>
        <taxon>Neopterygii</taxon>
        <taxon>Teleostei</taxon>
        <taxon>Neoteleostei</taxon>
        <taxon>Acanthomorphata</taxon>
        <taxon>Anabantaria</taxon>
        <taxon>Anabantiformes</taxon>
        <taxon>Anabantoidei</taxon>
        <taxon>Osphronemidae</taxon>
        <taxon>Betta</taxon>
    </lineage>
</organism>
<feature type="compositionally biased region" description="Low complexity" evidence="6">
    <location>
        <begin position="155"/>
        <end position="169"/>
    </location>
</feature>
<evidence type="ECO:0000256" key="4">
    <source>
        <dbReference type="ARBA" id="ARBA00022786"/>
    </source>
</evidence>
<evidence type="ECO:0000256" key="2">
    <source>
        <dbReference type="ARBA" id="ARBA00022553"/>
    </source>
</evidence>
<dbReference type="OrthoDB" id="442460at2759"/>
<keyword evidence="2" id="KW-0597">Phosphoprotein</keyword>
<dbReference type="FunFam" id="1.10.418.20:FF:000001">
    <property type="entry name" value="sentrin-specific protease 6 isoform X1"/>
    <property type="match status" value="1"/>
</dbReference>
<dbReference type="Gene3D" id="3.30.310.130">
    <property type="entry name" value="Ubiquitin-related"/>
    <property type="match status" value="1"/>
</dbReference>
<keyword evidence="5" id="KW-0378">Hydrolase</keyword>
<dbReference type="AlphaFoldDB" id="A0A6P7LWN1"/>